<keyword evidence="3" id="KW-1185">Reference proteome</keyword>
<feature type="region of interest" description="Disordered" evidence="1">
    <location>
        <begin position="1"/>
        <end position="40"/>
    </location>
</feature>
<evidence type="ECO:0000313" key="3">
    <source>
        <dbReference type="Proteomes" id="UP000789342"/>
    </source>
</evidence>
<reference evidence="2" key="1">
    <citation type="submission" date="2021-06" db="EMBL/GenBank/DDBJ databases">
        <authorList>
            <person name="Kallberg Y."/>
            <person name="Tangrot J."/>
            <person name="Rosling A."/>
        </authorList>
    </citation>
    <scope>NUCLEOTIDE SEQUENCE</scope>
    <source>
        <strain evidence="2">CL551</strain>
    </source>
</reference>
<proteinExistence type="predicted"/>
<feature type="region of interest" description="Disordered" evidence="1">
    <location>
        <begin position="60"/>
        <end position="81"/>
    </location>
</feature>
<accession>A0A9N8ZKD4</accession>
<sequence>MPRPPRAVKKTVLCDKNDLLKNEKNKSLSPSKKGNCDSEESQFENFFQIYDKVNREKILINEQSESKENESPEESMQTEDLEHYLNAFSKSDFNPLKLKQQTTELSSTDLDSSEEDPFGFVKAERKVKSYFKKRNTRSLKDHDEDGNYEENHHPGEFEIFEIAQDDNQLIGADCREDPRSIIQITDNDLDADEANDLLLDSVSEKQGSTKSRKTKKEESNGENEGKDKIDLSSPKTPEKDTTGTNDQQRNKPTVIKTSDLLDLLPRRRHVAHEDKGKGRALDCEDNEHPKTVAERELKDRIRYFEEIDKYSLPVEEA</sequence>
<dbReference type="OrthoDB" id="10642762at2759"/>
<feature type="compositionally biased region" description="Basic and acidic residues" evidence="1">
    <location>
        <begin position="271"/>
        <end position="290"/>
    </location>
</feature>
<gene>
    <name evidence="2" type="ORF">AMORRO_LOCUS3145</name>
</gene>
<feature type="region of interest" description="Disordered" evidence="1">
    <location>
        <begin position="133"/>
        <end position="155"/>
    </location>
</feature>
<feature type="compositionally biased region" description="Basic and acidic residues" evidence="1">
    <location>
        <begin position="60"/>
        <end position="70"/>
    </location>
</feature>
<evidence type="ECO:0000256" key="1">
    <source>
        <dbReference type="SAM" id="MobiDB-lite"/>
    </source>
</evidence>
<feature type="compositionally biased region" description="Basic and acidic residues" evidence="1">
    <location>
        <begin position="12"/>
        <end position="26"/>
    </location>
</feature>
<protein>
    <submittedName>
        <fullName evidence="2">16174_t:CDS:1</fullName>
    </submittedName>
</protein>
<name>A0A9N8ZKD4_9GLOM</name>
<dbReference type="Proteomes" id="UP000789342">
    <property type="component" value="Unassembled WGS sequence"/>
</dbReference>
<comment type="caution">
    <text evidence="2">The sequence shown here is derived from an EMBL/GenBank/DDBJ whole genome shotgun (WGS) entry which is preliminary data.</text>
</comment>
<feature type="region of interest" description="Disordered" evidence="1">
    <location>
        <begin position="200"/>
        <end position="290"/>
    </location>
</feature>
<organism evidence="2 3">
    <name type="scientific">Acaulospora morrowiae</name>
    <dbReference type="NCBI Taxonomy" id="94023"/>
    <lineage>
        <taxon>Eukaryota</taxon>
        <taxon>Fungi</taxon>
        <taxon>Fungi incertae sedis</taxon>
        <taxon>Mucoromycota</taxon>
        <taxon>Glomeromycotina</taxon>
        <taxon>Glomeromycetes</taxon>
        <taxon>Diversisporales</taxon>
        <taxon>Acaulosporaceae</taxon>
        <taxon>Acaulospora</taxon>
    </lineage>
</organism>
<dbReference type="AlphaFoldDB" id="A0A9N8ZKD4"/>
<feature type="compositionally biased region" description="Basic and acidic residues" evidence="1">
    <location>
        <begin position="138"/>
        <end position="155"/>
    </location>
</feature>
<dbReference type="EMBL" id="CAJVPV010001483">
    <property type="protein sequence ID" value="CAG8498744.1"/>
    <property type="molecule type" value="Genomic_DNA"/>
</dbReference>
<feature type="compositionally biased region" description="Polar residues" evidence="1">
    <location>
        <begin position="242"/>
        <end position="251"/>
    </location>
</feature>
<evidence type="ECO:0000313" key="2">
    <source>
        <dbReference type="EMBL" id="CAG8498744.1"/>
    </source>
</evidence>
<feature type="compositionally biased region" description="Basic and acidic residues" evidence="1">
    <location>
        <begin position="215"/>
        <end position="241"/>
    </location>
</feature>